<feature type="transmembrane region" description="Helical" evidence="6">
    <location>
        <begin position="15"/>
        <end position="37"/>
    </location>
</feature>
<gene>
    <name evidence="7" type="ORF">E5163_05775</name>
</gene>
<evidence type="ECO:0000256" key="2">
    <source>
        <dbReference type="ARBA" id="ARBA00022475"/>
    </source>
</evidence>
<evidence type="ECO:0000313" key="8">
    <source>
        <dbReference type="Proteomes" id="UP000308054"/>
    </source>
</evidence>
<accession>A0A4S2H4N3</accession>
<proteinExistence type="predicted"/>
<dbReference type="AlphaFoldDB" id="A0A4S2H4N3"/>
<evidence type="ECO:0000256" key="4">
    <source>
        <dbReference type="ARBA" id="ARBA00022989"/>
    </source>
</evidence>
<feature type="transmembrane region" description="Helical" evidence="6">
    <location>
        <begin position="74"/>
        <end position="95"/>
    </location>
</feature>
<dbReference type="NCBIfam" id="TIGR02229">
    <property type="entry name" value="caa3_sub_IV"/>
    <property type="match status" value="1"/>
</dbReference>
<keyword evidence="8" id="KW-1185">Reference proteome</keyword>
<evidence type="ECO:0000256" key="6">
    <source>
        <dbReference type="SAM" id="Phobius"/>
    </source>
</evidence>
<dbReference type="EMBL" id="SRXW01000001">
    <property type="protein sequence ID" value="TGY90625.1"/>
    <property type="molecule type" value="Genomic_DNA"/>
</dbReference>
<evidence type="ECO:0000256" key="1">
    <source>
        <dbReference type="ARBA" id="ARBA00004651"/>
    </source>
</evidence>
<dbReference type="Pfam" id="PF03626">
    <property type="entry name" value="COX4_pro"/>
    <property type="match status" value="1"/>
</dbReference>
<sequence>MADDDTTSFWPAETVSFLLVWAVLLGLLALTVAVSLVDIGAWNVVANIAIAALKAGLVMWIFMHLDAVRGVVRLVALGALLWVAILFALTLADYLTRPY</sequence>
<organism evidence="7 8">
    <name type="scientific">Marinicauda algicola</name>
    <dbReference type="NCBI Taxonomy" id="2029849"/>
    <lineage>
        <taxon>Bacteria</taxon>
        <taxon>Pseudomonadati</taxon>
        <taxon>Pseudomonadota</taxon>
        <taxon>Alphaproteobacteria</taxon>
        <taxon>Maricaulales</taxon>
        <taxon>Maricaulaceae</taxon>
        <taxon>Marinicauda</taxon>
    </lineage>
</organism>
<feature type="transmembrane region" description="Helical" evidence="6">
    <location>
        <begin position="44"/>
        <end position="62"/>
    </location>
</feature>
<dbReference type="InterPro" id="IPR005171">
    <property type="entry name" value="Cyt_c_oxidase_su4_prok"/>
</dbReference>
<keyword evidence="3 6" id="KW-0812">Transmembrane</keyword>
<keyword evidence="4 6" id="KW-1133">Transmembrane helix</keyword>
<keyword evidence="5 6" id="KW-0472">Membrane</keyword>
<keyword evidence="2" id="KW-1003">Cell membrane</keyword>
<reference evidence="7 8" key="1">
    <citation type="journal article" date="2017" name="Int. J. Syst. Evol. Microbiol.">
        <title>Marinicauda algicola sp. nov., isolated from a marine red alga Rhodosorus marinus.</title>
        <authorList>
            <person name="Jeong S.E."/>
            <person name="Jeon S.H."/>
            <person name="Chun B.H."/>
            <person name="Kim D.W."/>
            <person name="Jeon C.O."/>
        </authorList>
    </citation>
    <scope>NUCLEOTIDE SEQUENCE [LARGE SCALE GENOMIC DNA]</scope>
    <source>
        <strain evidence="7 8">JCM 31718</strain>
    </source>
</reference>
<dbReference type="GO" id="GO:0005886">
    <property type="term" value="C:plasma membrane"/>
    <property type="evidence" value="ECO:0007669"/>
    <property type="project" value="UniProtKB-SubCell"/>
</dbReference>
<dbReference type="RefSeq" id="WP_135995123.1">
    <property type="nucleotide sequence ID" value="NZ_CP071057.1"/>
</dbReference>
<evidence type="ECO:0000256" key="3">
    <source>
        <dbReference type="ARBA" id="ARBA00022692"/>
    </source>
</evidence>
<evidence type="ECO:0000313" key="7">
    <source>
        <dbReference type="EMBL" id="TGY90625.1"/>
    </source>
</evidence>
<protein>
    <submittedName>
        <fullName evidence="7">Caa(3)-type oxidase subunit IV</fullName>
    </submittedName>
</protein>
<evidence type="ECO:0000256" key="5">
    <source>
        <dbReference type="ARBA" id="ARBA00023136"/>
    </source>
</evidence>
<comment type="caution">
    <text evidence="7">The sequence shown here is derived from an EMBL/GenBank/DDBJ whole genome shotgun (WGS) entry which is preliminary data.</text>
</comment>
<name>A0A4S2H4N3_9PROT</name>
<dbReference type="InterPro" id="IPR011743">
    <property type="entry name" value="Caa3_sub_IV"/>
</dbReference>
<comment type="subcellular location">
    <subcellularLocation>
        <location evidence="1">Cell membrane</location>
        <topology evidence="1">Multi-pass membrane protein</topology>
    </subcellularLocation>
</comment>
<dbReference type="Proteomes" id="UP000308054">
    <property type="component" value="Unassembled WGS sequence"/>
</dbReference>